<accession>A0A151GXN4</accession>
<dbReference type="AlphaFoldDB" id="A0A151GXN4"/>
<protein>
    <recommendedName>
        <fullName evidence="4">Secreted protein NIS1</fullName>
    </recommendedName>
</protein>
<proteinExistence type="predicted"/>
<evidence type="ECO:0008006" key="4">
    <source>
        <dbReference type="Google" id="ProtNLM"/>
    </source>
</evidence>
<keyword evidence="3" id="KW-1185">Reference proteome</keyword>
<dbReference type="RefSeq" id="XP_040661183.1">
    <property type="nucleotide sequence ID" value="XM_040800300.1"/>
</dbReference>
<dbReference type="Proteomes" id="UP000076580">
    <property type="component" value="Chromosome 01"/>
</dbReference>
<sequence>MRSLLFSLATLIGLVSLAVDGRITGIAIPSTIRPGDAFNVTVYSENFIQSVFDVALTFGYAAGNGYPGSLGTVITSVCLGKDQSNQPRDFTKLITMPTDAPRGRAVVKASLTSLIGVVSSPQQIMFNVSVTLGDRTSKTYVSSRW</sequence>
<evidence type="ECO:0000313" key="2">
    <source>
        <dbReference type="EMBL" id="KYK61831.1"/>
    </source>
</evidence>
<dbReference type="GeneID" id="63715618"/>
<dbReference type="InParanoid" id="A0A151GXN4"/>
<dbReference type="EMBL" id="LAYC01000001">
    <property type="protein sequence ID" value="KYK61831.1"/>
    <property type="molecule type" value="Genomic_DNA"/>
</dbReference>
<dbReference type="Pfam" id="PF19271">
    <property type="entry name" value="Nis1"/>
    <property type="match status" value="1"/>
</dbReference>
<organism evidence="2 3">
    <name type="scientific">Drechmeria coniospora</name>
    <name type="common">Nematophagous fungus</name>
    <name type="synonym">Meria coniospora</name>
    <dbReference type="NCBI Taxonomy" id="98403"/>
    <lineage>
        <taxon>Eukaryota</taxon>
        <taxon>Fungi</taxon>
        <taxon>Dikarya</taxon>
        <taxon>Ascomycota</taxon>
        <taxon>Pezizomycotina</taxon>
        <taxon>Sordariomycetes</taxon>
        <taxon>Hypocreomycetidae</taxon>
        <taxon>Hypocreales</taxon>
        <taxon>Ophiocordycipitaceae</taxon>
        <taxon>Drechmeria</taxon>
    </lineage>
</organism>
<feature type="chain" id="PRO_5007581112" description="Secreted protein NIS1" evidence="1">
    <location>
        <begin position="22"/>
        <end position="145"/>
    </location>
</feature>
<comment type="caution">
    <text evidence="2">The sequence shown here is derived from an EMBL/GenBank/DDBJ whole genome shotgun (WGS) entry which is preliminary data.</text>
</comment>
<keyword evidence="1" id="KW-0732">Signal</keyword>
<dbReference type="OrthoDB" id="3913322at2759"/>
<feature type="signal peptide" evidence="1">
    <location>
        <begin position="1"/>
        <end position="21"/>
    </location>
</feature>
<reference evidence="2 3" key="1">
    <citation type="journal article" date="2016" name="Sci. Rep.">
        <title>Insights into Adaptations to a Near-Obligate Nematode Endoparasitic Lifestyle from the Finished Genome of Drechmeria coniospora.</title>
        <authorList>
            <person name="Zhang L."/>
            <person name="Zhou Z."/>
            <person name="Guo Q."/>
            <person name="Fokkens L."/>
            <person name="Miskei M."/>
            <person name="Pocsi I."/>
            <person name="Zhang W."/>
            <person name="Chen M."/>
            <person name="Wang L."/>
            <person name="Sun Y."/>
            <person name="Donzelli B.G."/>
            <person name="Gibson D.M."/>
            <person name="Nelson D.R."/>
            <person name="Luo J.G."/>
            <person name="Rep M."/>
            <person name="Liu H."/>
            <person name="Yang S."/>
            <person name="Wang J."/>
            <person name="Krasnoff S.B."/>
            <person name="Xu Y."/>
            <person name="Molnar I."/>
            <person name="Lin M."/>
        </authorList>
    </citation>
    <scope>NUCLEOTIDE SEQUENCE [LARGE SCALE GENOMIC DNA]</scope>
    <source>
        <strain evidence="2 3">ARSEF 6962</strain>
    </source>
</reference>
<dbReference type="InterPro" id="IPR045469">
    <property type="entry name" value="Nis1"/>
</dbReference>
<evidence type="ECO:0000313" key="3">
    <source>
        <dbReference type="Proteomes" id="UP000076580"/>
    </source>
</evidence>
<gene>
    <name evidence="2" type="ORF">DCS_02975</name>
</gene>
<evidence type="ECO:0000256" key="1">
    <source>
        <dbReference type="SAM" id="SignalP"/>
    </source>
</evidence>
<name>A0A151GXN4_DRECN</name>